<keyword evidence="3" id="KW-1185">Reference proteome</keyword>
<evidence type="ECO:0000256" key="1">
    <source>
        <dbReference type="SAM" id="SignalP"/>
    </source>
</evidence>
<accession>A0A4P2VL22</accession>
<feature type="chain" id="PRO_5021018439" evidence="1">
    <location>
        <begin position="20"/>
        <end position="466"/>
    </location>
</feature>
<protein>
    <submittedName>
        <fullName evidence="2">Uncharacterized protein</fullName>
    </submittedName>
</protein>
<dbReference type="OrthoDB" id="5305223at2"/>
<dbReference type="EMBL" id="AP019368">
    <property type="protein sequence ID" value="BBH53338.1"/>
    <property type="molecule type" value="Genomic_DNA"/>
</dbReference>
<organism evidence="2 3">
    <name type="scientific">Fluviispira sanaruensis</name>
    <dbReference type="NCBI Taxonomy" id="2493639"/>
    <lineage>
        <taxon>Bacteria</taxon>
        <taxon>Pseudomonadati</taxon>
        <taxon>Bdellovibrionota</taxon>
        <taxon>Oligoflexia</taxon>
        <taxon>Silvanigrellales</taxon>
        <taxon>Silvanigrellaceae</taxon>
        <taxon>Fluviispira</taxon>
    </lineage>
</organism>
<name>A0A4P2VL22_FLUSA</name>
<evidence type="ECO:0000313" key="2">
    <source>
        <dbReference type="EMBL" id="BBH53338.1"/>
    </source>
</evidence>
<reference evidence="2 3" key="1">
    <citation type="submission" date="2018-12" db="EMBL/GenBank/DDBJ databases">
        <title>Rubrispira sanarue gen. nov., sp., nov., a member of the order Silvanigrellales, isolated from a brackish lake in Hamamatsu Japan.</title>
        <authorList>
            <person name="Maejima Y."/>
            <person name="Iino T."/>
            <person name="Muraguchi Y."/>
            <person name="Fukuda K."/>
            <person name="Nojiri H."/>
            <person name="Ohkuma M."/>
            <person name="Moriuchi R."/>
            <person name="Dohra H."/>
            <person name="Kimbara K."/>
            <person name="Shintani M."/>
        </authorList>
    </citation>
    <scope>NUCLEOTIDE SEQUENCE [LARGE SCALE GENOMIC DNA]</scope>
    <source>
        <strain evidence="2 3">RF1110005</strain>
    </source>
</reference>
<dbReference type="Gene3D" id="3.90.210.10">
    <property type="entry name" value="Heat-Labile Enterotoxin, subunit A"/>
    <property type="match status" value="1"/>
</dbReference>
<feature type="signal peptide" evidence="1">
    <location>
        <begin position="1"/>
        <end position="19"/>
    </location>
</feature>
<sequence>MKKKLLFILFLFIIFISCKKDEQVNSNDNNIPVSFEHLEINNIPGKFGRVIIHKNFNLNFILLNKYSGTAKNIIASIDNNKFKFLIDNPVITNSSANLIKPPCTKELDSKKECTISVSFVPVNENFEYGNLIIYYEVDSKKYAFKFPLSGTGVKQTNAQELLGKLKKTFSPVKKLIALKPHKNTLIDTILAVGHSKKFAYDDYFTTFSSKNVEVMKKQLSIIRVIGFTFRGDNRAPEINYYECGNDWIYGFKLKEPKTGNVISYPAHPKGTGCGIKDVGGFFPTFTRKSDIEKINILLNDYKNKNNGKEFDPTIDDFSVLKKSPTKPPVFTLSNVEILNWWLQSPLSLAAHSHSYYQFKGFISTTTNIFTAKSFSGNGTVYAMYQEGGYLLPDKLDDNYDLSTGGHMTGFSENEIAVPGAVDWDDIVAYLSFSGKNKDILMVRDGLKEIDKKAYDQIINEFSLIMK</sequence>
<dbReference type="Proteomes" id="UP000291236">
    <property type="component" value="Chromosome"/>
</dbReference>
<dbReference type="KEGG" id="sbf:JCM31447_17810"/>
<keyword evidence="1" id="KW-0732">Signal</keyword>
<dbReference type="AlphaFoldDB" id="A0A4P2VL22"/>
<dbReference type="RefSeq" id="WP_130608977.1">
    <property type="nucleotide sequence ID" value="NZ_AP019368.1"/>
</dbReference>
<dbReference type="PROSITE" id="PS51257">
    <property type="entry name" value="PROKAR_LIPOPROTEIN"/>
    <property type="match status" value="1"/>
</dbReference>
<evidence type="ECO:0000313" key="3">
    <source>
        <dbReference type="Proteomes" id="UP000291236"/>
    </source>
</evidence>
<gene>
    <name evidence="2" type="ORF">JCM31447_17810</name>
</gene>
<proteinExistence type="predicted"/>